<evidence type="ECO:0000256" key="7">
    <source>
        <dbReference type="ARBA" id="ARBA00022777"/>
    </source>
</evidence>
<name>A0A917KQT7_9PROT</name>
<dbReference type="PANTHER" id="PTHR43071">
    <property type="entry name" value="2-AMINO-4-HYDROXY-6-HYDROXYMETHYLDIHYDROPTERIDINE PYROPHOSPHOKINASE"/>
    <property type="match status" value="1"/>
</dbReference>
<evidence type="ECO:0000256" key="12">
    <source>
        <dbReference type="ARBA" id="ARBA00033413"/>
    </source>
</evidence>
<dbReference type="AlphaFoldDB" id="A0A917KQT7"/>
<organism evidence="14 15">
    <name type="scientific">Neoroseomonas lacus</name>
    <dbReference type="NCBI Taxonomy" id="287609"/>
    <lineage>
        <taxon>Bacteria</taxon>
        <taxon>Pseudomonadati</taxon>
        <taxon>Pseudomonadota</taxon>
        <taxon>Alphaproteobacteria</taxon>
        <taxon>Acetobacterales</taxon>
        <taxon>Acetobacteraceae</taxon>
        <taxon>Neoroseomonas</taxon>
    </lineage>
</organism>
<dbReference type="GO" id="GO:0003848">
    <property type="term" value="F:2-amino-4-hydroxy-6-hydroxymethyldihydropteridine diphosphokinase activity"/>
    <property type="evidence" value="ECO:0007669"/>
    <property type="project" value="UniProtKB-EC"/>
</dbReference>
<reference evidence="14" key="1">
    <citation type="journal article" date="2014" name="Int. J. Syst. Evol. Microbiol.">
        <title>Complete genome sequence of Corynebacterium casei LMG S-19264T (=DSM 44701T), isolated from a smear-ripened cheese.</title>
        <authorList>
            <consortium name="US DOE Joint Genome Institute (JGI-PGF)"/>
            <person name="Walter F."/>
            <person name="Albersmeier A."/>
            <person name="Kalinowski J."/>
            <person name="Ruckert C."/>
        </authorList>
    </citation>
    <scope>NUCLEOTIDE SEQUENCE</scope>
    <source>
        <strain evidence="14">CGMCC 1.3617</strain>
    </source>
</reference>
<feature type="domain" description="7,8-dihydro-6-hydroxymethylpterin-pyrophosphokinase" evidence="13">
    <location>
        <begin position="8"/>
        <end position="141"/>
    </location>
</feature>
<dbReference type="GO" id="GO:0005524">
    <property type="term" value="F:ATP binding"/>
    <property type="evidence" value="ECO:0007669"/>
    <property type="project" value="UniProtKB-KW"/>
</dbReference>
<keyword evidence="15" id="KW-1185">Reference proteome</keyword>
<dbReference type="Gene3D" id="3.30.70.560">
    <property type="entry name" value="7,8-Dihydro-6-hydroxymethylpterin-pyrophosphokinase HPPK"/>
    <property type="match status" value="1"/>
</dbReference>
<keyword evidence="5" id="KW-0808">Transferase</keyword>
<evidence type="ECO:0000259" key="13">
    <source>
        <dbReference type="Pfam" id="PF01288"/>
    </source>
</evidence>
<comment type="pathway">
    <text evidence="1">Cofactor biosynthesis; tetrahydrofolate biosynthesis; 2-amino-4-hydroxy-6-hydroxymethyl-7,8-dihydropteridine diphosphate from 7,8-dihydroneopterin triphosphate: step 4/4.</text>
</comment>
<comment type="caution">
    <text evidence="14">The sequence shown here is derived from an EMBL/GenBank/DDBJ whole genome shotgun (WGS) entry which is preliminary data.</text>
</comment>
<dbReference type="EC" id="2.7.6.3" evidence="3"/>
<dbReference type="NCBIfam" id="TIGR01498">
    <property type="entry name" value="folK"/>
    <property type="match status" value="1"/>
</dbReference>
<dbReference type="PANTHER" id="PTHR43071:SF1">
    <property type="entry name" value="2-AMINO-4-HYDROXY-6-HYDROXYMETHYLDIHYDROPTERIDINE PYROPHOSPHOKINASE"/>
    <property type="match status" value="1"/>
</dbReference>
<dbReference type="Proteomes" id="UP000661507">
    <property type="component" value="Unassembled WGS sequence"/>
</dbReference>
<dbReference type="GO" id="GO:0016301">
    <property type="term" value="F:kinase activity"/>
    <property type="evidence" value="ECO:0007669"/>
    <property type="project" value="UniProtKB-KW"/>
</dbReference>
<dbReference type="SUPFAM" id="SSF55083">
    <property type="entry name" value="6-hydroxymethyl-7,8-dihydropterin pyrophosphokinase, HPPK"/>
    <property type="match status" value="1"/>
</dbReference>
<evidence type="ECO:0000256" key="10">
    <source>
        <dbReference type="ARBA" id="ARBA00029409"/>
    </source>
</evidence>
<evidence type="ECO:0000256" key="6">
    <source>
        <dbReference type="ARBA" id="ARBA00022741"/>
    </source>
</evidence>
<dbReference type="EMBL" id="BMKW01000008">
    <property type="protein sequence ID" value="GGJ25030.1"/>
    <property type="molecule type" value="Genomic_DNA"/>
</dbReference>
<gene>
    <name evidence="14" type="ORF">GCM10011320_35480</name>
</gene>
<comment type="similarity">
    <text evidence="2">Belongs to the HPPK family.</text>
</comment>
<evidence type="ECO:0000256" key="1">
    <source>
        <dbReference type="ARBA" id="ARBA00005051"/>
    </source>
</evidence>
<evidence type="ECO:0000256" key="5">
    <source>
        <dbReference type="ARBA" id="ARBA00022679"/>
    </source>
</evidence>
<protein>
    <recommendedName>
        <fullName evidence="4">2-amino-4-hydroxy-6-hydroxymethyldihydropteridine pyrophosphokinase</fullName>
        <ecNumber evidence="3">2.7.6.3</ecNumber>
    </recommendedName>
    <alternativeName>
        <fullName evidence="11">6-hydroxymethyl-7,8-dihydropterin pyrophosphokinase</fullName>
    </alternativeName>
    <alternativeName>
        <fullName evidence="12">7,8-dihydro-6-hydroxymethylpterin-pyrophosphokinase</fullName>
    </alternativeName>
</protein>
<keyword evidence="9" id="KW-0289">Folate biosynthesis</keyword>
<evidence type="ECO:0000256" key="2">
    <source>
        <dbReference type="ARBA" id="ARBA00005810"/>
    </source>
</evidence>
<dbReference type="RefSeq" id="WP_229681388.1">
    <property type="nucleotide sequence ID" value="NZ_BMKW01000008.1"/>
</dbReference>
<evidence type="ECO:0000256" key="4">
    <source>
        <dbReference type="ARBA" id="ARBA00016218"/>
    </source>
</evidence>
<sequence length="168" mass="17743">MVAEMALVAIGANLPRLDGTPAIETCRWAVSELGRIPGMRVAGVSSWWASAPIPPDPGSPPYINGVARLEGEAAPEALLAALHAIEDAAGRVRPYVNAPRVLDLDLIDVGGRVLRGPGLVLPHPRAHLRAFVLQPLAEVAPGWVHPVLGQSVEALVAALEPQEIRRLP</sequence>
<evidence type="ECO:0000256" key="11">
    <source>
        <dbReference type="ARBA" id="ARBA00029766"/>
    </source>
</evidence>
<dbReference type="InterPro" id="IPR035907">
    <property type="entry name" value="Hppk_sf"/>
</dbReference>
<reference evidence="14" key="2">
    <citation type="submission" date="2020-09" db="EMBL/GenBank/DDBJ databases">
        <authorList>
            <person name="Sun Q."/>
            <person name="Zhou Y."/>
        </authorList>
    </citation>
    <scope>NUCLEOTIDE SEQUENCE</scope>
    <source>
        <strain evidence="14">CGMCC 1.3617</strain>
    </source>
</reference>
<evidence type="ECO:0000313" key="15">
    <source>
        <dbReference type="Proteomes" id="UP000661507"/>
    </source>
</evidence>
<dbReference type="Pfam" id="PF01288">
    <property type="entry name" value="HPPK"/>
    <property type="match status" value="1"/>
</dbReference>
<comment type="function">
    <text evidence="10">Catalyzes the transfer of pyrophosphate from adenosine triphosphate (ATP) to 6-hydroxymethyl-7,8-dihydropterin, an enzymatic step in folate biosynthesis pathway.</text>
</comment>
<dbReference type="GO" id="GO:0046656">
    <property type="term" value="P:folic acid biosynthetic process"/>
    <property type="evidence" value="ECO:0007669"/>
    <property type="project" value="UniProtKB-KW"/>
</dbReference>
<evidence type="ECO:0000256" key="8">
    <source>
        <dbReference type="ARBA" id="ARBA00022840"/>
    </source>
</evidence>
<keyword evidence="6" id="KW-0547">Nucleotide-binding</keyword>
<accession>A0A917KQT7</accession>
<dbReference type="InterPro" id="IPR000550">
    <property type="entry name" value="Hppk"/>
</dbReference>
<evidence type="ECO:0000256" key="9">
    <source>
        <dbReference type="ARBA" id="ARBA00022909"/>
    </source>
</evidence>
<evidence type="ECO:0000256" key="3">
    <source>
        <dbReference type="ARBA" id="ARBA00013253"/>
    </source>
</evidence>
<keyword evidence="8" id="KW-0067">ATP-binding</keyword>
<evidence type="ECO:0000313" key="14">
    <source>
        <dbReference type="EMBL" id="GGJ25030.1"/>
    </source>
</evidence>
<keyword evidence="7" id="KW-0418">Kinase</keyword>
<proteinExistence type="inferred from homology"/>